<name>A0A2U2PHB6_9SPHI</name>
<comment type="caution">
    <text evidence="1">The sequence shown here is derived from an EMBL/GenBank/DDBJ whole genome shotgun (WGS) entry which is preliminary data.</text>
</comment>
<dbReference type="Proteomes" id="UP000245647">
    <property type="component" value="Unassembled WGS sequence"/>
</dbReference>
<dbReference type="OrthoDB" id="9804173at2"/>
<dbReference type="EMBL" id="QEAS01000007">
    <property type="protein sequence ID" value="PWG80786.1"/>
    <property type="molecule type" value="Genomic_DNA"/>
</dbReference>
<dbReference type="AlphaFoldDB" id="A0A2U2PHB6"/>
<evidence type="ECO:0000313" key="2">
    <source>
        <dbReference type="Proteomes" id="UP000245647"/>
    </source>
</evidence>
<reference evidence="1 2" key="1">
    <citation type="submission" date="2018-04" db="EMBL/GenBank/DDBJ databases">
        <title>Pedobacter chongqingensis sp. nov., isolated from a rottenly hemp rope.</title>
        <authorList>
            <person name="Cai Y."/>
        </authorList>
    </citation>
    <scope>NUCLEOTIDE SEQUENCE [LARGE SCALE GENOMIC DNA]</scope>
    <source>
        <strain evidence="1 2">FJ4-8</strain>
    </source>
</reference>
<gene>
    <name evidence="1" type="ORF">DDR33_10025</name>
</gene>
<accession>A0A2U2PHB6</accession>
<dbReference type="RefSeq" id="WP_109415642.1">
    <property type="nucleotide sequence ID" value="NZ_QEAS01000007.1"/>
</dbReference>
<organism evidence="1 2">
    <name type="scientific">Pararcticibacter amylolyticus</name>
    <dbReference type="NCBI Taxonomy" id="2173175"/>
    <lineage>
        <taxon>Bacteria</taxon>
        <taxon>Pseudomonadati</taxon>
        <taxon>Bacteroidota</taxon>
        <taxon>Sphingobacteriia</taxon>
        <taxon>Sphingobacteriales</taxon>
        <taxon>Sphingobacteriaceae</taxon>
        <taxon>Pararcticibacter</taxon>
    </lineage>
</organism>
<sequence length="328" mass="38080">MAEQRLFNILQLAYTPLSNYDFVMVKDDAIIQQFINSGKLYIIAQRPVLTFENFYIDSEDIENPVLKFEVHQKGTSEILECEFPLFQDEFNVPFGSHCDIAINYTYPKSEVVFQHPMPFTSMANFVVHTGEDYYWISPEKLIYHYLRDALDIRIKGDIAKFLKYKVHYIGKATEQDIIKRLTGHSHLQDILSVERPFHYGTLPTEEIAILFLSFKDNIFMNTFSPDDDEMDIAVRMLMGEKPIDDNVIYLDAEKALINALKPKHNRLLYNNYPESKDGLHSHQLEFYTFNFSDPITLMYDNGEIVGGQDSLIVEKGKTLQVRKGSKSK</sequence>
<proteinExistence type="predicted"/>
<protein>
    <submittedName>
        <fullName evidence="1">Uncharacterized protein</fullName>
    </submittedName>
</protein>
<keyword evidence="2" id="KW-1185">Reference proteome</keyword>
<evidence type="ECO:0000313" key="1">
    <source>
        <dbReference type="EMBL" id="PWG80786.1"/>
    </source>
</evidence>